<reference evidence="1" key="1">
    <citation type="submission" date="2016-10" db="EMBL/GenBank/DDBJ databases">
        <title>Sequence of Gallionella enrichment culture.</title>
        <authorList>
            <person name="Poehlein A."/>
            <person name="Muehling M."/>
            <person name="Daniel R."/>
        </authorList>
    </citation>
    <scope>NUCLEOTIDE SEQUENCE</scope>
</reference>
<evidence type="ECO:0000313" key="1">
    <source>
        <dbReference type="EMBL" id="OIQ96366.1"/>
    </source>
</evidence>
<dbReference type="Gene3D" id="3.40.50.300">
    <property type="entry name" value="P-loop containing nucleotide triphosphate hydrolases"/>
    <property type="match status" value="1"/>
</dbReference>
<protein>
    <submittedName>
        <fullName evidence="1">Uncharacterized protein</fullName>
    </submittedName>
</protein>
<dbReference type="EMBL" id="MLJW01000150">
    <property type="protein sequence ID" value="OIQ96366.1"/>
    <property type="molecule type" value="Genomic_DNA"/>
</dbReference>
<comment type="caution">
    <text evidence="1">The sequence shown here is derived from an EMBL/GenBank/DDBJ whole genome shotgun (WGS) entry which is preliminary data.</text>
</comment>
<gene>
    <name evidence="1" type="ORF">GALL_216440</name>
</gene>
<name>A0A1J5RJX9_9ZZZZ</name>
<dbReference type="InterPro" id="IPR027417">
    <property type="entry name" value="P-loop_NTPase"/>
</dbReference>
<organism evidence="1">
    <name type="scientific">mine drainage metagenome</name>
    <dbReference type="NCBI Taxonomy" id="410659"/>
    <lineage>
        <taxon>unclassified sequences</taxon>
        <taxon>metagenomes</taxon>
        <taxon>ecological metagenomes</taxon>
    </lineage>
</organism>
<accession>A0A1J5RJX9</accession>
<dbReference type="AlphaFoldDB" id="A0A1J5RJX9"/>
<dbReference type="SUPFAM" id="SSF52540">
    <property type="entry name" value="P-loop containing nucleoside triphosphate hydrolases"/>
    <property type="match status" value="1"/>
</dbReference>
<proteinExistence type="predicted"/>
<sequence>MFTLSLHGEEGTQALLQSGYSYCLVVRSESQRTALLQNLGDQSGVVIVPHNGGLISNLRVWENIILPVRYHGIEVAGNIEDHVAQLLVQCGVQDENAVSELLLKLPDQLSLYEKRMVGFVRAMLMSPELVIYDSMNEGLSRKELARVVKFDKVFRLYFPFRTSALVSFEEYSDKDDPKQLVIHL</sequence>